<feature type="chain" id="PRO_5019519035" evidence="1">
    <location>
        <begin position="40"/>
        <end position="360"/>
    </location>
</feature>
<dbReference type="OrthoDB" id="9806009at2"/>
<feature type="signal peptide" evidence="1">
    <location>
        <begin position="1"/>
        <end position="39"/>
    </location>
</feature>
<keyword evidence="1" id="KW-0732">Signal</keyword>
<accession>A0A430FP16</accession>
<comment type="caution">
    <text evidence="2">The sequence shown here is derived from an EMBL/GenBank/DDBJ whole genome shotgun (WGS) entry which is preliminary data.</text>
</comment>
<keyword evidence="3" id="KW-1185">Reference proteome</keyword>
<protein>
    <submittedName>
        <fullName evidence="2">Alpha-amylase</fullName>
    </submittedName>
</protein>
<dbReference type="AlphaFoldDB" id="A0A430FP16"/>
<sequence>MKQSNLYTATKTRALAASAAAVSLAMVTGSLALSTGAFAATVTNNDHPHGIDQNLIPAYETMPPVDAQRTIDITQGLRDWSPDLLLAKGLANDDMHAYTADDYARWNSIPVDMIALYGAYDGEYLYLMWEMSNPTDVVEPNNIWALNNGKLNESTTRDYPFFIVISTDNQNKDAPPTDKTIENNAKTADGKTIWDSGNEFTQGATSIVAIHSSLGNKETKIFYGGKSGLNPVGEDAEATVNAGSGILHDSSVNGLLGFGKSRKSTEVQDPSTQNKVIDLSTVHHDISKYDFHYQVQIPLSKLDTTVDDIKVHGLGVQVVSTCSAFNAIGTDSLPYDMATKTGLEKGHGNAKFSAPFAILQ</sequence>
<evidence type="ECO:0000313" key="2">
    <source>
        <dbReference type="EMBL" id="RSX54569.1"/>
    </source>
</evidence>
<gene>
    <name evidence="2" type="ORF">D2E26_1369</name>
</gene>
<dbReference type="Proteomes" id="UP000287609">
    <property type="component" value="Unassembled WGS sequence"/>
</dbReference>
<evidence type="ECO:0000313" key="3">
    <source>
        <dbReference type="Proteomes" id="UP000287609"/>
    </source>
</evidence>
<reference evidence="2 3" key="1">
    <citation type="submission" date="2018-09" db="EMBL/GenBank/DDBJ databases">
        <title>Characterization of the phylogenetic diversity of five novel species belonging to the genus Bifidobacterium.</title>
        <authorList>
            <person name="Lugli G.A."/>
            <person name="Duranti S."/>
            <person name="Milani C."/>
        </authorList>
    </citation>
    <scope>NUCLEOTIDE SEQUENCE [LARGE SCALE GENOMIC DNA]</scope>
    <source>
        <strain evidence="2 3">2036B</strain>
    </source>
</reference>
<evidence type="ECO:0000256" key="1">
    <source>
        <dbReference type="SAM" id="SignalP"/>
    </source>
</evidence>
<proteinExistence type="predicted"/>
<dbReference type="EMBL" id="QXGM01000003">
    <property type="protein sequence ID" value="RSX54569.1"/>
    <property type="molecule type" value="Genomic_DNA"/>
</dbReference>
<name>A0A430FP16_9BIFI</name>
<organism evidence="2 3">
    <name type="scientific">Bifidobacterium dolichotidis</name>
    <dbReference type="NCBI Taxonomy" id="2306976"/>
    <lineage>
        <taxon>Bacteria</taxon>
        <taxon>Bacillati</taxon>
        <taxon>Actinomycetota</taxon>
        <taxon>Actinomycetes</taxon>
        <taxon>Bifidobacteriales</taxon>
        <taxon>Bifidobacteriaceae</taxon>
        <taxon>Bifidobacterium</taxon>
    </lineage>
</organism>
<dbReference type="RefSeq" id="WP_125964024.1">
    <property type="nucleotide sequence ID" value="NZ_QXGM01000003.1"/>
</dbReference>